<dbReference type="Gene3D" id="2.60.120.20">
    <property type="match status" value="1"/>
</dbReference>
<protein>
    <submittedName>
        <fullName evidence="6">Capsid protein</fullName>
    </submittedName>
</protein>
<feature type="compositionally biased region" description="Basic and acidic residues" evidence="4">
    <location>
        <begin position="13"/>
        <end position="30"/>
    </location>
</feature>
<dbReference type="EMBL" id="KC692365">
    <property type="protein sequence ID" value="AGK45544.1"/>
    <property type="molecule type" value="Genomic_RNA"/>
</dbReference>
<evidence type="ECO:0000259" key="5">
    <source>
        <dbReference type="Pfam" id="PF03115"/>
    </source>
</evidence>
<dbReference type="GO" id="GO:0019028">
    <property type="term" value="C:viral capsid"/>
    <property type="evidence" value="ECO:0007669"/>
    <property type="project" value="UniProtKB-KW"/>
</dbReference>
<comment type="subcellular location">
    <subcellularLocation>
        <location evidence="1">Virion</location>
    </subcellularLocation>
</comment>
<evidence type="ECO:0000313" key="6">
    <source>
        <dbReference type="EMBL" id="AGK45544.1"/>
    </source>
</evidence>
<name>N0A3J7_9VIRU</name>
<dbReference type="InterPro" id="IPR004337">
    <property type="entry name" value="Astro_capsid_N"/>
</dbReference>
<feature type="domain" description="Astrovirus capsid protein inner core" evidence="5">
    <location>
        <begin position="54"/>
        <end position="260"/>
    </location>
</feature>
<evidence type="ECO:0000256" key="3">
    <source>
        <dbReference type="ARBA" id="ARBA00022844"/>
    </source>
</evidence>
<dbReference type="Pfam" id="PF03115">
    <property type="entry name" value="Astro_capsid_N"/>
    <property type="match status" value="1"/>
</dbReference>
<evidence type="ECO:0000256" key="2">
    <source>
        <dbReference type="ARBA" id="ARBA00022561"/>
    </source>
</evidence>
<reference evidence="6" key="1">
    <citation type="journal article" date="2013" name="J. Virol.">
        <title>Identification of multiple novel viruses, including a parvovirus and a hepevirus, in feces of red foxes.</title>
        <authorList>
            <person name="Bodewes R."/>
            <person name="van der Giessen J."/>
            <person name="Haagmans B.L."/>
            <person name="Osterhaus A.D."/>
            <person name="Smits S.L."/>
        </authorList>
    </citation>
    <scope>NUCLEOTIDE SEQUENCE</scope>
    <source>
        <strain evidence="6">Fox 5</strain>
    </source>
</reference>
<sequence length="765" mass="82797">MASNAQAAKTKATIKEVAKEVAKEAIKETKNGQGPRKWHRPGPKKNNQNKGQMNQKPKTQQTVQKAVNKKLKKEGLEGPRSRFSVRVSATIGKIGPNTSQGPELQVSTFLHPSLMKEPNDGTNFGPLQAASAQWGLWRLTDLKVVFTPLVGSSAVTGSVYRTSLNLTQSPGSTSWGGLGARKHLDIPVGRQMVWTLHRGDLAGPRQTWWLTDTNEEGGQSCGPMVEIHGLGKTTSTYKDEAWNGDLFIVEINGRWEFTNYNAKPALGTLDRVTEDTNASIEVNSEGMVMSIPKGTQLALHMGERYERIGTNASSVGETIWQVVDEGAGLVANVAPPPFTWLIKGGWWFVKKLLGRANASEEQYLVYASLADAQNNKPVEAPTFQKQTHATTLTVTQINAPNTGPSGGVSEVHAGPIYPIAPIPSIPTQPFRVMGQAVRLLTLGDNSSKGGAGGCVIARFSSGQSGYRFPFTFLKGSEICGQAFNGLVFTKPPIIITESLSKITGVYDPGSIPSIGWTVKLNIPTVVDDYAEVLGVYHEQWVSGSTRLTLSLYFVRFLKSVDASANTYDIHVPSCVLGASAELAPTTFNIGKIAFPRINNDGTKVWLTGTTIGQYGVLYTVGNQVPSPTTMKATIPTLAGNVNDYNLPQQTILTSGMTATATTSVAEASAYITSLFTRPTVHDDVEDIMEKIRLRFGLTPRVDSSSEDSDSDCGEEPPSYDDPMLRLAKPRVYDALRDADWDQVDATQLAEAIRASRSPNRRGPAE</sequence>
<feature type="region of interest" description="Disordered" evidence="4">
    <location>
        <begin position="700"/>
        <end position="723"/>
    </location>
</feature>
<keyword evidence="3" id="KW-0946">Virion</keyword>
<feature type="compositionally biased region" description="Low complexity" evidence="4">
    <location>
        <begin position="44"/>
        <end position="58"/>
    </location>
</feature>
<organism evidence="6">
    <name type="scientific">Fox astrovirus</name>
    <dbReference type="NCBI Taxonomy" id="1328104"/>
    <lineage>
        <taxon>Viruses</taxon>
        <taxon>Riboviria</taxon>
        <taxon>Orthornavirae</taxon>
        <taxon>Pisuviricota</taxon>
        <taxon>Stelpaviricetes</taxon>
        <taxon>Stellavirales</taxon>
        <taxon>Astroviridae</taxon>
    </lineage>
</organism>
<feature type="region of interest" description="Disordered" evidence="4">
    <location>
        <begin position="1"/>
        <end position="65"/>
    </location>
</feature>
<proteinExistence type="predicted"/>
<feature type="compositionally biased region" description="Acidic residues" evidence="4">
    <location>
        <begin position="704"/>
        <end position="718"/>
    </location>
</feature>
<evidence type="ECO:0000256" key="1">
    <source>
        <dbReference type="ARBA" id="ARBA00004328"/>
    </source>
</evidence>
<evidence type="ECO:0000256" key="4">
    <source>
        <dbReference type="SAM" id="MobiDB-lite"/>
    </source>
</evidence>
<accession>N0A3J7</accession>
<dbReference type="InterPro" id="IPR029053">
    <property type="entry name" value="Viral_coat"/>
</dbReference>
<keyword evidence="2" id="KW-0167">Capsid protein</keyword>